<feature type="transmembrane region" description="Helical" evidence="6">
    <location>
        <begin position="254"/>
        <end position="273"/>
    </location>
</feature>
<feature type="domain" description="Major facilitator superfamily (MFS) profile" evidence="7">
    <location>
        <begin position="11"/>
        <end position="405"/>
    </location>
</feature>
<evidence type="ECO:0000313" key="9">
    <source>
        <dbReference type="Proteomes" id="UP001595420"/>
    </source>
</evidence>
<feature type="transmembrane region" description="Helical" evidence="6">
    <location>
        <begin position="384"/>
        <end position="402"/>
    </location>
</feature>
<feature type="transmembrane region" description="Helical" evidence="6">
    <location>
        <begin position="102"/>
        <end position="122"/>
    </location>
</feature>
<evidence type="ECO:0000256" key="2">
    <source>
        <dbReference type="ARBA" id="ARBA00022448"/>
    </source>
</evidence>
<organism evidence="8 9">
    <name type="scientific">Falsiroseomonas tokyonensis</name>
    <dbReference type="NCBI Taxonomy" id="430521"/>
    <lineage>
        <taxon>Bacteria</taxon>
        <taxon>Pseudomonadati</taxon>
        <taxon>Pseudomonadota</taxon>
        <taxon>Alphaproteobacteria</taxon>
        <taxon>Acetobacterales</taxon>
        <taxon>Roseomonadaceae</taxon>
        <taxon>Falsiroseomonas</taxon>
    </lineage>
</organism>
<dbReference type="Pfam" id="PF07690">
    <property type="entry name" value="MFS_1"/>
    <property type="match status" value="1"/>
</dbReference>
<feature type="transmembrane region" description="Helical" evidence="6">
    <location>
        <begin position="77"/>
        <end position="96"/>
    </location>
</feature>
<feature type="transmembrane region" description="Helical" evidence="6">
    <location>
        <begin position="46"/>
        <end position="65"/>
    </location>
</feature>
<evidence type="ECO:0000256" key="1">
    <source>
        <dbReference type="ARBA" id="ARBA00004127"/>
    </source>
</evidence>
<sequence>MSPAQAGMALPILVLCLGHIFSNAVRTIPAVAADVLMRDLGLTAEALAQITGAFPLAFAAVMLPVGIALDRFGVQRVALGLLTVAGCGAVLGALATGPWSMLLAQVVLGAGCSGMLMCPITFAARGLSTARFAVWSGLIQAVGNTGMLLSASPLALLIEAVDWRAGFLACAGIAALALPLVALLVPRDRPAAQPPRSLGADLREVARMAAQPALRGVMVFVFASFAAVLGLRGLWGGPWLMEGKGLDRVAAGNVLLACTVALTIGPLLAGLVLRRVGHAPALLAGSHLLCAGFILLIVGGGPGGWLATLLGRPVLPVAWDAALLVAFGGIISFQVLAFSIVRAAVPPEQAGRALSAANLFFFSGAAFFQALSGVMAAWGGPAAALTTFAVGLVVCSLGFLALRPR</sequence>
<feature type="transmembrane region" description="Helical" evidence="6">
    <location>
        <begin position="164"/>
        <end position="185"/>
    </location>
</feature>
<name>A0ABV7BP34_9PROT</name>
<evidence type="ECO:0000256" key="5">
    <source>
        <dbReference type="ARBA" id="ARBA00023136"/>
    </source>
</evidence>
<dbReference type="PANTHER" id="PTHR23501:SF191">
    <property type="entry name" value="VACUOLAR BASIC AMINO ACID TRANSPORTER 4"/>
    <property type="match status" value="1"/>
</dbReference>
<dbReference type="PANTHER" id="PTHR23501">
    <property type="entry name" value="MAJOR FACILITATOR SUPERFAMILY"/>
    <property type="match status" value="1"/>
</dbReference>
<evidence type="ECO:0000256" key="4">
    <source>
        <dbReference type="ARBA" id="ARBA00022989"/>
    </source>
</evidence>
<proteinExistence type="predicted"/>
<feature type="transmembrane region" description="Helical" evidence="6">
    <location>
        <begin position="357"/>
        <end position="378"/>
    </location>
</feature>
<dbReference type="InterPro" id="IPR020846">
    <property type="entry name" value="MFS_dom"/>
</dbReference>
<feature type="transmembrane region" description="Helical" evidence="6">
    <location>
        <begin position="280"/>
        <end position="301"/>
    </location>
</feature>
<keyword evidence="4 6" id="KW-1133">Transmembrane helix</keyword>
<accession>A0ABV7BP34</accession>
<dbReference type="PROSITE" id="PS50850">
    <property type="entry name" value="MFS"/>
    <property type="match status" value="1"/>
</dbReference>
<keyword evidence="3 6" id="KW-0812">Transmembrane</keyword>
<gene>
    <name evidence="8" type="ORF">ACFOD3_01085</name>
</gene>
<feature type="transmembrane region" description="Helical" evidence="6">
    <location>
        <begin position="134"/>
        <end position="158"/>
    </location>
</feature>
<evidence type="ECO:0000256" key="6">
    <source>
        <dbReference type="SAM" id="Phobius"/>
    </source>
</evidence>
<keyword evidence="2" id="KW-0813">Transport</keyword>
<evidence type="ECO:0000259" key="7">
    <source>
        <dbReference type="PROSITE" id="PS50850"/>
    </source>
</evidence>
<evidence type="ECO:0000256" key="3">
    <source>
        <dbReference type="ARBA" id="ARBA00022692"/>
    </source>
</evidence>
<dbReference type="InterPro" id="IPR011701">
    <property type="entry name" value="MFS"/>
</dbReference>
<keyword evidence="5 6" id="KW-0472">Membrane</keyword>
<dbReference type="Proteomes" id="UP001595420">
    <property type="component" value="Unassembled WGS sequence"/>
</dbReference>
<dbReference type="RefSeq" id="WP_216833832.1">
    <property type="nucleotide sequence ID" value="NZ_JAFNJS010000001.1"/>
</dbReference>
<reference evidence="9" key="1">
    <citation type="journal article" date="2019" name="Int. J. Syst. Evol. Microbiol.">
        <title>The Global Catalogue of Microorganisms (GCM) 10K type strain sequencing project: providing services to taxonomists for standard genome sequencing and annotation.</title>
        <authorList>
            <consortium name="The Broad Institute Genomics Platform"/>
            <consortium name="The Broad Institute Genome Sequencing Center for Infectious Disease"/>
            <person name="Wu L."/>
            <person name="Ma J."/>
        </authorList>
    </citation>
    <scope>NUCLEOTIDE SEQUENCE [LARGE SCALE GENOMIC DNA]</scope>
    <source>
        <strain evidence="9">CGMCC 1.16855</strain>
    </source>
</reference>
<feature type="transmembrane region" description="Helical" evidence="6">
    <location>
        <begin position="321"/>
        <end position="345"/>
    </location>
</feature>
<evidence type="ECO:0000313" key="8">
    <source>
        <dbReference type="EMBL" id="MFC2998464.1"/>
    </source>
</evidence>
<comment type="subcellular location">
    <subcellularLocation>
        <location evidence="1">Endomembrane system</location>
        <topology evidence="1">Multi-pass membrane protein</topology>
    </subcellularLocation>
</comment>
<protein>
    <submittedName>
        <fullName evidence="8">MFS transporter</fullName>
    </submittedName>
</protein>
<keyword evidence="9" id="KW-1185">Reference proteome</keyword>
<comment type="caution">
    <text evidence="8">The sequence shown here is derived from an EMBL/GenBank/DDBJ whole genome shotgun (WGS) entry which is preliminary data.</text>
</comment>
<feature type="transmembrane region" description="Helical" evidence="6">
    <location>
        <begin position="213"/>
        <end position="234"/>
    </location>
</feature>
<dbReference type="EMBL" id="JBHRSB010000001">
    <property type="protein sequence ID" value="MFC2998464.1"/>
    <property type="molecule type" value="Genomic_DNA"/>
</dbReference>